<proteinExistence type="predicted"/>
<evidence type="ECO:0000313" key="4">
    <source>
        <dbReference type="Proteomes" id="UP000824596"/>
    </source>
</evidence>
<name>A0A9P8SM77_9HYPO</name>
<keyword evidence="2" id="KW-0812">Transmembrane</keyword>
<accession>A0A9P8SM77</accession>
<dbReference type="GeneID" id="68353031"/>
<dbReference type="RefSeq" id="XP_044723399.1">
    <property type="nucleotide sequence ID" value="XM_044862373.1"/>
</dbReference>
<feature type="region of interest" description="Disordered" evidence="1">
    <location>
        <begin position="260"/>
        <end position="280"/>
    </location>
</feature>
<evidence type="ECO:0000313" key="3">
    <source>
        <dbReference type="EMBL" id="KAH0965886.1"/>
    </source>
</evidence>
<keyword evidence="2" id="KW-0472">Membrane</keyword>
<feature type="transmembrane region" description="Helical" evidence="2">
    <location>
        <begin position="486"/>
        <end position="504"/>
    </location>
</feature>
<evidence type="ECO:0000256" key="1">
    <source>
        <dbReference type="SAM" id="MobiDB-lite"/>
    </source>
</evidence>
<keyword evidence="2" id="KW-1133">Transmembrane helix</keyword>
<dbReference type="AlphaFoldDB" id="A0A9P8SM77"/>
<dbReference type="OrthoDB" id="3231000at2759"/>
<organism evidence="3 4">
    <name type="scientific">Hirsutella rhossiliensis</name>
    <dbReference type="NCBI Taxonomy" id="111463"/>
    <lineage>
        <taxon>Eukaryota</taxon>
        <taxon>Fungi</taxon>
        <taxon>Dikarya</taxon>
        <taxon>Ascomycota</taxon>
        <taxon>Pezizomycotina</taxon>
        <taxon>Sordariomycetes</taxon>
        <taxon>Hypocreomycetidae</taxon>
        <taxon>Hypocreales</taxon>
        <taxon>Ophiocordycipitaceae</taxon>
        <taxon>Hirsutella</taxon>
    </lineage>
</organism>
<comment type="caution">
    <text evidence="3">The sequence shown here is derived from an EMBL/GenBank/DDBJ whole genome shotgun (WGS) entry which is preliminary data.</text>
</comment>
<reference evidence="3" key="1">
    <citation type="submission" date="2021-09" db="EMBL/GenBank/DDBJ databases">
        <title>A high-quality genome of the endoparasitic fungus Hirsutella rhossiliensis with a comparison of Hirsutella genomes reveals transposable elements contributing to genome size variation.</title>
        <authorList>
            <person name="Lin R."/>
            <person name="Jiao Y."/>
            <person name="Sun X."/>
            <person name="Ling J."/>
            <person name="Xie B."/>
            <person name="Cheng X."/>
        </authorList>
    </citation>
    <scope>NUCLEOTIDE SEQUENCE</scope>
    <source>
        <strain evidence="3">HR02</strain>
    </source>
</reference>
<gene>
    <name evidence="3" type="ORF">HRG_03902</name>
</gene>
<dbReference type="Proteomes" id="UP000824596">
    <property type="component" value="Unassembled WGS sequence"/>
</dbReference>
<keyword evidence="4" id="KW-1185">Reference proteome</keyword>
<feature type="transmembrane region" description="Helical" evidence="2">
    <location>
        <begin position="456"/>
        <end position="474"/>
    </location>
</feature>
<evidence type="ECO:0000256" key="2">
    <source>
        <dbReference type="SAM" id="Phobius"/>
    </source>
</evidence>
<dbReference type="EMBL" id="JAIZPD010000003">
    <property type="protein sequence ID" value="KAH0965886.1"/>
    <property type="molecule type" value="Genomic_DNA"/>
</dbReference>
<dbReference type="Gene3D" id="1.20.58.340">
    <property type="entry name" value="Magnesium transport protein CorA, transmembrane region"/>
    <property type="match status" value="1"/>
</dbReference>
<protein>
    <submittedName>
        <fullName evidence="3">Mg2+ transporter zinc transport protein</fullName>
    </submittedName>
</protein>
<sequence length="533" mass="60947">MDTTTEAVKWKKIAIEEHQLSRAKKTRVCRLDYYAGGERKIHPCDDTDGLHALFDDGAETDGQEEGARLRLFVVEDLSREVIEKFGSKFDVDPSFFRSHLMDYVWCNIRDFWRDPPNLYLAAQQQSWFQLRFVIPRYFTTPDSFEAGTSEAEAFNVFRRLDDDQNRSRWDEEAIVGIMRTRVSFWLRPVDEKQAENPHRTDIGILLLDPTIEQGLPLWRHYRNWKTPPPMKGGEGYNEENFENRKTFFDDFIHWAKAPQVFDGRKGPSPSPNGDSLSPEKQRWANAGLPLQSLLHRICSEWLTMADYVKTRLNQVELEVSSPEHFLANGTQIDSVLTKLHTWRRSVPVYREMLEETLETVFGISSRLSMLLGGSLDASDPKWNPGRGTTCLCVGRPGNLTGDVEGVSAYRYDFALALAHMEEHQKRIDRLASIVTAAINIEDARRGYTANRNVNRLTLLATLFVPLSLVASLLSMQPGVEQLRNTAVLWAEIAIPLAFGVWLIANTLNSAWFQLRTQPLRDRLKGGPCSSRRG</sequence>